<proteinExistence type="predicted"/>
<keyword evidence="1" id="KW-1133">Transmembrane helix</keyword>
<organism evidence="2 3">
    <name type="scientific">Clytia hemisphaerica</name>
    <dbReference type="NCBI Taxonomy" id="252671"/>
    <lineage>
        <taxon>Eukaryota</taxon>
        <taxon>Metazoa</taxon>
        <taxon>Cnidaria</taxon>
        <taxon>Hydrozoa</taxon>
        <taxon>Hydroidolina</taxon>
        <taxon>Leptothecata</taxon>
        <taxon>Obeliida</taxon>
        <taxon>Clytiidae</taxon>
        <taxon>Clytia</taxon>
    </lineage>
</organism>
<dbReference type="Proteomes" id="UP000594262">
    <property type="component" value="Unplaced"/>
</dbReference>
<keyword evidence="1" id="KW-0472">Membrane</keyword>
<name>A0A7M5X3I1_9CNID</name>
<keyword evidence="1" id="KW-0812">Transmembrane</keyword>
<protein>
    <submittedName>
        <fullName evidence="2">Uncharacterized protein</fullName>
    </submittedName>
</protein>
<evidence type="ECO:0000313" key="2">
    <source>
        <dbReference type="EnsemblMetazoa" id="CLYHEMP017174.1"/>
    </source>
</evidence>
<evidence type="ECO:0000256" key="1">
    <source>
        <dbReference type="SAM" id="Phobius"/>
    </source>
</evidence>
<feature type="transmembrane region" description="Helical" evidence="1">
    <location>
        <begin position="20"/>
        <end position="42"/>
    </location>
</feature>
<reference evidence="2" key="1">
    <citation type="submission" date="2021-01" db="UniProtKB">
        <authorList>
            <consortium name="EnsemblMetazoa"/>
        </authorList>
    </citation>
    <scope>IDENTIFICATION</scope>
</reference>
<sequence length="108" mass="12288">MKKQQSHYSFANRSFTTRELILVFLLGIQLGIFVAASLRHVYTTYLLSSNTSVFVDRKDVAALAGLRRHPLVRNDVMYDDVTMFASEFGNHYDVTTTTGMPQTRQPVL</sequence>
<dbReference type="AlphaFoldDB" id="A0A7M5X3I1"/>
<keyword evidence="3" id="KW-1185">Reference proteome</keyword>
<accession>A0A7M5X3I1</accession>
<dbReference type="EnsemblMetazoa" id="CLYHEMT017174.1">
    <property type="protein sequence ID" value="CLYHEMP017174.1"/>
    <property type="gene ID" value="CLYHEMG017174"/>
</dbReference>
<evidence type="ECO:0000313" key="3">
    <source>
        <dbReference type="Proteomes" id="UP000594262"/>
    </source>
</evidence>